<sequence>MRRIVGVVLLAVGAFLVVLAPLVRFHVADQLIAAPANQYSVTTLQADDAQYFNRGKLKVLTGDLSITVTTRGDVSQASGNRVVWDEVVAVNDVTNASPLVSLNERRSAFDKYTGVGIDCCAVNVDKKPVRMEGQIYKFPFDVEKKTYKWFNSVTGAAYDARFVGEDVVNGLPVYRFEQTVPATTTETIAAPASVLGMDETGDVQVDRVYEGTNTVWIEPVSGSPVKQEQRRNEVLKTQDGIERSKAFVATAKMTPESVDTLVKSAVEAKGQITLIRTTIPLVLLVVGVILLVAGFLVVRASGRVRS</sequence>
<dbReference type="Pfam" id="PF11271">
    <property type="entry name" value="PorA"/>
    <property type="match status" value="1"/>
</dbReference>
<evidence type="ECO:0008006" key="4">
    <source>
        <dbReference type="Google" id="ProtNLM"/>
    </source>
</evidence>
<dbReference type="EMBL" id="JACHMP010000001">
    <property type="protein sequence ID" value="MBB5819260.1"/>
    <property type="molecule type" value="Genomic_DNA"/>
</dbReference>
<dbReference type="InterPro" id="IPR021424">
    <property type="entry name" value="PorA"/>
</dbReference>
<keyword evidence="3" id="KW-1185">Reference proteome</keyword>
<dbReference type="RefSeq" id="WP_184538838.1">
    <property type="nucleotide sequence ID" value="NZ_JACHMP010000001.1"/>
</dbReference>
<comment type="caution">
    <text evidence="2">The sequence shown here is derived from an EMBL/GenBank/DDBJ whole genome shotgun (WGS) entry which is preliminary data.</text>
</comment>
<reference evidence="2 3" key="1">
    <citation type="submission" date="2020-08" db="EMBL/GenBank/DDBJ databases">
        <title>Sequencing the genomes of 1000 actinobacteria strains.</title>
        <authorList>
            <person name="Klenk H.-P."/>
        </authorList>
    </citation>
    <scope>NUCLEOTIDE SEQUENCE [LARGE SCALE GENOMIC DNA]</scope>
    <source>
        <strain evidence="2 3">DSM 46887</strain>
    </source>
</reference>
<feature type="transmembrane region" description="Helical" evidence="1">
    <location>
        <begin position="279"/>
        <end position="298"/>
    </location>
</feature>
<gene>
    <name evidence="2" type="ORF">F4562_002322</name>
</gene>
<organism evidence="2 3">
    <name type="scientific">Streptosporangium becharense</name>
    <dbReference type="NCBI Taxonomy" id="1816182"/>
    <lineage>
        <taxon>Bacteria</taxon>
        <taxon>Bacillati</taxon>
        <taxon>Actinomycetota</taxon>
        <taxon>Actinomycetes</taxon>
        <taxon>Streptosporangiales</taxon>
        <taxon>Streptosporangiaceae</taxon>
        <taxon>Streptosporangium</taxon>
    </lineage>
</organism>
<dbReference type="AlphaFoldDB" id="A0A7W9IEZ3"/>
<keyword evidence="1" id="KW-0812">Transmembrane</keyword>
<evidence type="ECO:0000313" key="3">
    <source>
        <dbReference type="Proteomes" id="UP000540685"/>
    </source>
</evidence>
<evidence type="ECO:0000313" key="2">
    <source>
        <dbReference type="EMBL" id="MBB5819260.1"/>
    </source>
</evidence>
<protein>
    <recommendedName>
        <fullName evidence="4">DUF3068 domain-containing protein</fullName>
    </recommendedName>
</protein>
<accession>A0A7W9IEZ3</accession>
<keyword evidence="1" id="KW-0472">Membrane</keyword>
<evidence type="ECO:0000256" key="1">
    <source>
        <dbReference type="SAM" id="Phobius"/>
    </source>
</evidence>
<dbReference type="Proteomes" id="UP000540685">
    <property type="component" value="Unassembled WGS sequence"/>
</dbReference>
<keyword evidence="1" id="KW-1133">Transmembrane helix</keyword>
<proteinExistence type="predicted"/>
<name>A0A7W9IEZ3_9ACTN</name>